<evidence type="ECO:0000313" key="1">
    <source>
        <dbReference type="EMBL" id="AOW09892.1"/>
    </source>
</evidence>
<reference evidence="1 2" key="1">
    <citation type="submission" date="2016-10" db="EMBL/GenBank/DDBJ databases">
        <title>Flavobacterium gilvum sp. nov., isolated from stream water.</title>
        <authorList>
            <person name="Shin S.-K."/>
            <person name="Cho Y.-J."/>
            <person name="Yi H."/>
        </authorList>
    </citation>
    <scope>NUCLEOTIDE SEQUENCE [LARGE SCALE GENOMIC DNA]</scope>
    <source>
        <strain evidence="1 2">EM1308</strain>
    </source>
</reference>
<name>A0AAC9I5C3_9FLAO</name>
<dbReference type="AlphaFoldDB" id="A0AAC9I5C3"/>
<protein>
    <submittedName>
        <fullName evidence="1">Uncharacterized protein</fullName>
    </submittedName>
</protein>
<dbReference type="KEGG" id="fgl:EM308_10445"/>
<accession>A0AAC9I5C3</accession>
<keyword evidence="2" id="KW-1185">Reference proteome</keyword>
<sequence length="60" mass="6743">MQKRNAAKNGDYCLFSIVNSADLPPEQKRTGEANHSKYKTIFPLSQLPKSVVAVTRRCFS</sequence>
<organism evidence="1 2">
    <name type="scientific">Flavobacterium gilvum</name>
    <dbReference type="NCBI Taxonomy" id="1492737"/>
    <lineage>
        <taxon>Bacteria</taxon>
        <taxon>Pseudomonadati</taxon>
        <taxon>Bacteroidota</taxon>
        <taxon>Flavobacteriia</taxon>
        <taxon>Flavobacteriales</taxon>
        <taxon>Flavobacteriaceae</taxon>
        <taxon>Flavobacterium</taxon>
    </lineage>
</organism>
<gene>
    <name evidence="1" type="ORF">EM308_10445</name>
</gene>
<dbReference type="EMBL" id="CP017479">
    <property type="protein sequence ID" value="AOW09892.1"/>
    <property type="molecule type" value="Genomic_DNA"/>
</dbReference>
<evidence type="ECO:0000313" key="2">
    <source>
        <dbReference type="Proteomes" id="UP000175968"/>
    </source>
</evidence>
<dbReference type="Proteomes" id="UP000175968">
    <property type="component" value="Chromosome"/>
</dbReference>
<proteinExistence type="predicted"/>